<dbReference type="Pfam" id="PF11219">
    <property type="entry name" value="DUF3014"/>
    <property type="match status" value="1"/>
</dbReference>
<accession>A0ABY7AI46</accession>
<evidence type="ECO:0000313" key="4">
    <source>
        <dbReference type="Proteomes" id="UP001163726"/>
    </source>
</evidence>
<evidence type="ECO:0000313" key="3">
    <source>
        <dbReference type="EMBL" id="WAJ69129.1"/>
    </source>
</evidence>
<keyword evidence="4" id="KW-1185">Reference proteome</keyword>
<reference evidence="3" key="1">
    <citation type="submission" date="2022-10" db="EMBL/GenBank/DDBJ databases">
        <title>Catenovulum adriacola sp. nov. isolated in the Harbour of Susak.</title>
        <authorList>
            <person name="Schoch T."/>
            <person name="Reich S.J."/>
            <person name="Stoeferle S."/>
            <person name="Flaiz M."/>
            <person name="Kazda M."/>
            <person name="Riedel C.U."/>
            <person name="Duerre P."/>
        </authorList>
    </citation>
    <scope>NUCLEOTIDE SEQUENCE</scope>
    <source>
        <strain evidence="3">TS8</strain>
    </source>
</reference>
<keyword evidence="2" id="KW-0472">Membrane</keyword>
<sequence>MSEQSTSKTGIYTAVAAAVIVGLGAIYWVASDDEDAIKPEMPVQPVTVAPVPVPKVETPDAPNPESERPTLESQTDSSTKPESNPVAEPQKPAPPPLPSLNESDNLVKEDLQQAYQKPQIESLFDKQDLIRKFVVFVDNAGQGTLTQQHSPVKLPESDFKVIPVDDNEYILDPESYKRYDSYVNMLTLLNAQTLIDYFKKFEPLISQAYTEIGYQDRDFEESLIDAIDVALATPLVDKEIRLVAPSAMYKFADEDLEALKPIQKLLIRMGPENQLKVQAALEKVRKELIKQR</sequence>
<gene>
    <name evidence="3" type="ORF">OLW01_07985</name>
</gene>
<name>A0ABY7AI46_9ALTE</name>
<feature type="compositionally biased region" description="Polar residues" evidence="1">
    <location>
        <begin position="71"/>
        <end position="82"/>
    </location>
</feature>
<dbReference type="EMBL" id="CP109965">
    <property type="protein sequence ID" value="WAJ69129.1"/>
    <property type="molecule type" value="Genomic_DNA"/>
</dbReference>
<proteinExistence type="predicted"/>
<evidence type="ECO:0000256" key="1">
    <source>
        <dbReference type="SAM" id="MobiDB-lite"/>
    </source>
</evidence>
<dbReference type="RefSeq" id="WP_268073321.1">
    <property type="nucleotide sequence ID" value="NZ_CP109965.1"/>
</dbReference>
<dbReference type="InterPro" id="IPR021382">
    <property type="entry name" value="DUF3014"/>
</dbReference>
<feature type="compositionally biased region" description="Low complexity" evidence="1">
    <location>
        <begin position="43"/>
        <end position="56"/>
    </location>
</feature>
<keyword evidence="2" id="KW-1133">Transmembrane helix</keyword>
<feature type="transmembrane region" description="Helical" evidence="2">
    <location>
        <begin position="12"/>
        <end position="30"/>
    </location>
</feature>
<feature type="region of interest" description="Disordered" evidence="1">
    <location>
        <begin position="40"/>
        <end position="103"/>
    </location>
</feature>
<keyword evidence="2" id="KW-0812">Transmembrane</keyword>
<dbReference type="Proteomes" id="UP001163726">
    <property type="component" value="Chromosome"/>
</dbReference>
<protein>
    <submittedName>
        <fullName evidence="3">DUF3014 domain-containing protein</fullName>
    </submittedName>
</protein>
<organism evidence="3 4">
    <name type="scientific">Catenovulum adriaticum</name>
    <dbReference type="NCBI Taxonomy" id="2984846"/>
    <lineage>
        <taxon>Bacteria</taxon>
        <taxon>Pseudomonadati</taxon>
        <taxon>Pseudomonadota</taxon>
        <taxon>Gammaproteobacteria</taxon>
        <taxon>Alteromonadales</taxon>
        <taxon>Alteromonadaceae</taxon>
        <taxon>Catenovulum</taxon>
    </lineage>
</organism>
<evidence type="ECO:0000256" key="2">
    <source>
        <dbReference type="SAM" id="Phobius"/>
    </source>
</evidence>